<dbReference type="EMBL" id="LT629973">
    <property type="protein sequence ID" value="SEH69372.1"/>
    <property type="molecule type" value="Genomic_DNA"/>
</dbReference>
<dbReference type="KEGG" id="agl:PYTT_0029"/>
<dbReference type="STRING" id="1679444.PYTT_0029"/>
<evidence type="ECO:0000256" key="2">
    <source>
        <dbReference type="ARBA" id="ARBA00010944"/>
    </source>
</evidence>
<gene>
    <name evidence="8" type="ORF">PYTT_0029</name>
</gene>
<dbReference type="AlphaFoldDB" id="A0A1C7PE53"/>
<comment type="catalytic activity">
    <reaction evidence="5">
        <text>dTDP-beta-L-rhamnose + NADP(+) = dTDP-4-dehydro-beta-L-rhamnose + NADPH + H(+)</text>
        <dbReference type="Rhea" id="RHEA:21796"/>
        <dbReference type="ChEBI" id="CHEBI:15378"/>
        <dbReference type="ChEBI" id="CHEBI:57510"/>
        <dbReference type="ChEBI" id="CHEBI:57783"/>
        <dbReference type="ChEBI" id="CHEBI:58349"/>
        <dbReference type="ChEBI" id="CHEBI:62830"/>
        <dbReference type="EC" id="1.1.1.133"/>
    </reaction>
</comment>
<sequence>MRDICGSRKEARIDMKKVLIFGAAGRVGSRAVQGFLEGGWEVSSCVRGEVDLADGDAVERRVAEDSAEAVVNCAAISSLEACVDDPLAAHLVNAVAPAMMARACAREGKRFIHLSTDYVLDGRRPGLKGEDAGCKPVCVYGESKREGELQVLEEYPDAVVVRVSWVCGHPGKPGFAEAVARKALAGEPLTAVADKFSLPTDVDDVVRILLAMCERQVDGGVWHVCSSGEPMSWYGYASVVLEVLAEMGFPEGKSVIVEQKLDEMLSFRDTRPRHTAMGNERLLQLGIRMPDAREAIRHAVLRYVHSRS</sequence>
<protein>
    <recommendedName>
        <fullName evidence="4 6">dTDP-4-dehydrorhamnose reductase</fullName>
        <ecNumber evidence="3 6">1.1.1.133</ecNumber>
    </recommendedName>
</protein>
<proteinExistence type="inferred from homology"/>
<dbReference type="InterPro" id="IPR005913">
    <property type="entry name" value="dTDP_dehydrorham_reduct"/>
</dbReference>
<dbReference type="PANTHER" id="PTHR10491:SF4">
    <property type="entry name" value="METHIONINE ADENOSYLTRANSFERASE 2 SUBUNIT BETA"/>
    <property type="match status" value="1"/>
</dbReference>
<evidence type="ECO:0000313" key="8">
    <source>
        <dbReference type="EMBL" id="SEH69372.1"/>
    </source>
</evidence>
<evidence type="ECO:0000256" key="3">
    <source>
        <dbReference type="ARBA" id="ARBA00012929"/>
    </source>
</evidence>
<evidence type="ECO:0000313" key="9">
    <source>
        <dbReference type="Proteomes" id="UP000176204"/>
    </source>
</evidence>
<dbReference type="Proteomes" id="UP000176204">
    <property type="component" value="Chromosome I"/>
</dbReference>
<evidence type="ECO:0000256" key="6">
    <source>
        <dbReference type="RuleBase" id="RU364082"/>
    </source>
</evidence>
<comment type="function">
    <text evidence="6">Catalyzes the reduction of dTDP-6-deoxy-L-lyxo-4-hexulose to yield dTDP-L-rhamnose.</text>
</comment>
<dbReference type="InterPro" id="IPR036291">
    <property type="entry name" value="NAD(P)-bd_dom_sf"/>
</dbReference>
<comment type="pathway">
    <text evidence="1 6">Carbohydrate biosynthesis; dTDP-L-rhamnose biosynthesis.</text>
</comment>
<organism evidence="8 9">
    <name type="scientific">Akkermansia glycaniphila</name>
    <dbReference type="NCBI Taxonomy" id="1679444"/>
    <lineage>
        <taxon>Bacteria</taxon>
        <taxon>Pseudomonadati</taxon>
        <taxon>Verrucomicrobiota</taxon>
        <taxon>Verrucomicrobiia</taxon>
        <taxon>Verrucomicrobiales</taxon>
        <taxon>Akkermansiaceae</taxon>
        <taxon>Akkermansia</taxon>
    </lineage>
</organism>
<dbReference type="CDD" id="cd05254">
    <property type="entry name" value="dTDP_HR_like_SDR_e"/>
    <property type="match status" value="1"/>
</dbReference>
<dbReference type="Gene3D" id="3.40.50.720">
    <property type="entry name" value="NAD(P)-binding Rossmann-like Domain"/>
    <property type="match status" value="1"/>
</dbReference>
<dbReference type="GO" id="GO:0019305">
    <property type="term" value="P:dTDP-rhamnose biosynthetic process"/>
    <property type="evidence" value="ECO:0007669"/>
    <property type="project" value="UniProtKB-UniPathway"/>
</dbReference>
<dbReference type="GO" id="GO:0008831">
    <property type="term" value="F:dTDP-4-dehydrorhamnose reductase activity"/>
    <property type="evidence" value="ECO:0007669"/>
    <property type="project" value="UniProtKB-EC"/>
</dbReference>
<dbReference type="UniPathway" id="UPA00124"/>
<evidence type="ECO:0000256" key="1">
    <source>
        <dbReference type="ARBA" id="ARBA00004781"/>
    </source>
</evidence>
<keyword evidence="9" id="KW-1185">Reference proteome</keyword>
<dbReference type="SUPFAM" id="SSF51735">
    <property type="entry name" value="NAD(P)-binding Rossmann-fold domains"/>
    <property type="match status" value="1"/>
</dbReference>
<dbReference type="EC" id="1.1.1.133" evidence="3 6"/>
<feature type="domain" description="RmlD-like substrate binding" evidence="7">
    <location>
        <begin position="17"/>
        <end position="302"/>
    </location>
</feature>
<evidence type="ECO:0000256" key="5">
    <source>
        <dbReference type="ARBA" id="ARBA00048200"/>
    </source>
</evidence>
<evidence type="ECO:0000259" key="7">
    <source>
        <dbReference type="Pfam" id="PF04321"/>
    </source>
</evidence>
<comment type="similarity">
    <text evidence="2 6">Belongs to the dTDP-4-dehydrorhamnose reductase family.</text>
</comment>
<evidence type="ECO:0000256" key="4">
    <source>
        <dbReference type="ARBA" id="ARBA00017099"/>
    </source>
</evidence>
<dbReference type="PANTHER" id="PTHR10491">
    <property type="entry name" value="DTDP-4-DEHYDRORHAMNOSE REDUCTASE"/>
    <property type="match status" value="1"/>
</dbReference>
<name>A0A1C7PE53_9BACT</name>
<accession>A0A1C7PE53</accession>
<reference evidence="9" key="1">
    <citation type="submission" date="2016-09" db="EMBL/GenBank/DDBJ databases">
        <authorList>
            <person name="Koehorst J."/>
        </authorList>
    </citation>
    <scope>NUCLEOTIDE SEQUENCE [LARGE SCALE GENOMIC DNA]</scope>
</reference>
<dbReference type="Pfam" id="PF04321">
    <property type="entry name" value="RmlD_sub_bind"/>
    <property type="match status" value="1"/>
</dbReference>
<keyword evidence="6" id="KW-0560">Oxidoreductase</keyword>
<keyword evidence="6" id="KW-0521">NADP</keyword>
<dbReference type="InterPro" id="IPR029903">
    <property type="entry name" value="RmlD-like-bd"/>
</dbReference>